<evidence type="ECO:0000313" key="1">
    <source>
        <dbReference type="EMBL" id="EKD29489.1"/>
    </source>
</evidence>
<dbReference type="EMBL" id="AMFJ01034388">
    <property type="protein sequence ID" value="EKD29489.1"/>
    <property type="molecule type" value="Genomic_DNA"/>
</dbReference>
<sequence>MYTQELKLMRVGEGLRESTFYKEHENTLATEFSLSLEEIRILALATGQRCSSRKTCRNSDTPVFCSLFKSKLHEQSIARKLEEQWVTR</sequence>
<proteinExistence type="predicted"/>
<comment type="caution">
    <text evidence="1">The sequence shown here is derived from an EMBL/GenBank/DDBJ whole genome shotgun (WGS) entry which is preliminary data.</text>
</comment>
<reference evidence="1" key="1">
    <citation type="journal article" date="2012" name="Science">
        <title>Fermentation, hydrogen, and sulfur metabolism in multiple uncultivated bacterial phyla.</title>
        <authorList>
            <person name="Wrighton K.C."/>
            <person name="Thomas B.C."/>
            <person name="Sharon I."/>
            <person name="Miller C.S."/>
            <person name="Castelle C.J."/>
            <person name="VerBerkmoes N.C."/>
            <person name="Wilkins M.J."/>
            <person name="Hettich R.L."/>
            <person name="Lipton M.S."/>
            <person name="Williams K.H."/>
            <person name="Long P.E."/>
            <person name="Banfield J.F."/>
        </authorList>
    </citation>
    <scope>NUCLEOTIDE SEQUENCE [LARGE SCALE GENOMIC DNA]</scope>
</reference>
<gene>
    <name evidence="1" type="ORF">ACD_78C00388G0009</name>
</gene>
<accession>K1YW41</accession>
<protein>
    <submittedName>
        <fullName evidence="1">Uncharacterized protein</fullName>
    </submittedName>
</protein>
<organism evidence="1">
    <name type="scientific">uncultured bacterium</name>
    <name type="common">gcode 4</name>
    <dbReference type="NCBI Taxonomy" id="1234023"/>
    <lineage>
        <taxon>Bacteria</taxon>
        <taxon>environmental samples</taxon>
    </lineage>
</organism>
<dbReference type="AlphaFoldDB" id="K1YW41"/>
<name>K1YW41_9BACT</name>